<gene>
    <name evidence="3" type="ORF">DTER00134_LOCUS20757</name>
</gene>
<evidence type="ECO:0000313" key="3">
    <source>
        <dbReference type="EMBL" id="CAE0505684.1"/>
    </source>
</evidence>
<feature type="compositionally biased region" description="Low complexity" evidence="2">
    <location>
        <begin position="67"/>
        <end position="80"/>
    </location>
</feature>
<dbReference type="AlphaFoldDB" id="A0A7S3R8I0"/>
<feature type="region of interest" description="Disordered" evidence="2">
    <location>
        <begin position="37"/>
        <end position="153"/>
    </location>
</feature>
<feature type="compositionally biased region" description="Low complexity" evidence="2">
    <location>
        <begin position="556"/>
        <end position="565"/>
    </location>
</feature>
<feature type="compositionally biased region" description="Low complexity" evidence="2">
    <location>
        <begin position="300"/>
        <end position="315"/>
    </location>
</feature>
<feature type="compositionally biased region" description="Low complexity" evidence="2">
    <location>
        <begin position="332"/>
        <end position="342"/>
    </location>
</feature>
<name>A0A7S3R8I0_DUNTE</name>
<feature type="compositionally biased region" description="Pro residues" evidence="2">
    <location>
        <begin position="284"/>
        <end position="295"/>
    </location>
</feature>
<feature type="region of interest" description="Disordered" evidence="2">
    <location>
        <begin position="332"/>
        <end position="398"/>
    </location>
</feature>
<accession>A0A7S3R8I0</accession>
<feature type="compositionally biased region" description="Polar residues" evidence="2">
    <location>
        <begin position="109"/>
        <end position="130"/>
    </location>
</feature>
<feature type="coiled-coil region" evidence="1">
    <location>
        <begin position="494"/>
        <end position="528"/>
    </location>
</feature>
<proteinExistence type="predicted"/>
<feature type="region of interest" description="Disordered" evidence="2">
    <location>
        <begin position="541"/>
        <end position="573"/>
    </location>
</feature>
<organism evidence="3">
    <name type="scientific">Dunaliella tertiolecta</name>
    <name type="common">Green alga</name>
    <dbReference type="NCBI Taxonomy" id="3047"/>
    <lineage>
        <taxon>Eukaryota</taxon>
        <taxon>Viridiplantae</taxon>
        <taxon>Chlorophyta</taxon>
        <taxon>core chlorophytes</taxon>
        <taxon>Chlorophyceae</taxon>
        <taxon>CS clade</taxon>
        <taxon>Chlamydomonadales</taxon>
        <taxon>Dunaliellaceae</taxon>
        <taxon>Dunaliella</taxon>
    </lineage>
</organism>
<sequence length="573" mass="60754">MDVDDRICFGKLTKSLEMAANEISKACAASQKGLTVAMQPQHSDTRVLDNKQKPVDGSPPEHKAGLRPRAASAARARPSPSDVPPAWPHKQSGAASWAGVQPAHPSGTKFPSRSSTDVPRKQQQPVSLHSSVLKASPQHAPERETRSAAGSVAGSAAPSLAATLGMIHRQLAATSVPLKGGDAKDAKAWMMHNPKHAILQTQARLNRLARLDRPSPKDQQLSSSPLLQPNGQPLRAPSPMGSAAPVRRMSNQQQQQLQQHAERPSGALGLGSRGSSASQDFPLRPMPSHPDPFPRPTLQLPHTTATHPAAGATGLAGRGTFQLHSYGNNNNNISVNNKAASNDQGLNVPGGGRERPGAGPAPFQSTMMGMGRGATPAGPLQAHNPANANGASRPPSSHQMLWGKGPVLGVGAQGNGVGGPSQQQEARQAWMPPTESTLRQLPVMPKPWVYRPVPSEVGSHADWWRSGVNSAVGSVRSYPRTAVTDRDSVTPSELAAWEARMSNLEATIQDEKRRRKQFEEELRQLEALAVSRGAITTGGIAVAKGPTAGNQTRPLQQQQQQQGQQSRGAFLHS</sequence>
<feature type="region of interest" description="Disordered" evidence="2">
    <location>
        <begin position="213"/>
        <end position="315"/>
    </location>
</feature>
<feature type="compositionally biased region" description="Polar residues" evidence="2">
    <location>
        <begin position="217"/>
        <end position="231"/>
    </location>
</feature>
<reference evidence="3" key="1">
    <citation type="submission" date="2021-01" db="EMBL/GenBank/DDBJ databases">
        <authorList>
            <person name="Corre E."/>
            <person name="Pelletier E."/>
            <person name="Niang G."/>
            <person name="Scheremetjew M."/>
            <person name="Finn R."/>
            <person name="Kale V."/>
            <person name="Holt S."/>
            <person name="Cochrane G."/>
            <person name="Meng A."/>
            <person name="Brown T."/>
            <person name="Cohen L."/>
        </authorList>
    </citation>
    <scope>NUCLEOTIDE SEQUENCE</scope>
    <source>
        <strain evidence="3">CCMP1320</strain>
    </source>
</reference>
<evidence type="ECO:0000256" key="1">
    <source>
        <dbReference type="SAM" id="Coils"/>
    </source>
</evidence>
<keyword evidence="1" id="KW-0175">Coiled coil</keyword>
<protein>
    <submittedName>
        <fullName evidence="3">Uncharacterized protein</fullName>
    </submittedName>
</protein>
<feature type="compositionally biased region" description="Polar residues" evidence="2">
    <location>
        <begin position="384"/>
        <end position="398"/>
    </location>
</feature>
<evidence type="ECO:0000256" key="2">
    <source>
        <dbReference type="SAM" id="MobiDB-lite"/>
    </source>
</evidence>
<dbReference type="EMBL" id="HBIP01034028">
    <property type="protein sequence ID" value="CAE0505684.1"/>
    <property type="molecule type" value="Transcribed_RNA"/>
</dbReference>
<feature type="compositionally biased region" description="Basic and acidic residues" evidence="2">
    <location>
        <begin position="43"/>
        <end position="64"/>
    </location>
</feature>